<organism evidence="5 6">
    <name type="scientific">Danaus plexippus plexippus</name>
    <dbReference type="NCBI Taxonomy" id="278856"/>
    <lineage>
        <taxon>Eukaryota</taxon>
        <taxon>Metazoa</taxon>
        <taxon>Ecdysozoa</taxon>
        <taxon>Arthropoda</taxon>
        <taxon>Hexapoda</taxon>
        <taxon>Insecta</taxon>
        <taxon>Pterygota</taxon>
        <taxon>Neoptera</taxon>
        <taxon>Endopterygota</taxon>
        <taxon>Lepidoptera</taxon>
        <taxon>Glossata</taxon>
        <taxon>Ditrysia</taxon>
        <taxon>Papilionoidea</taxon>
        <taxon>Nymphalidae</taxon>
        <taxon>Danainae</taxon>
        <taxon>Danaini</taxon>
        <taxon>Danaina</taxon>
        <taxon>Danaus</taxon>
        <taxon>Danaus</taxon>
    </lineage>
</organism>
<dbReference type="PANTHER" id="PTHR10127">
    <property type="entry name" value="DISCOIDIN, CUB, EGF, LAMININ , AND ZINC METALLOPROTEASE DOMAIN CONTAINING"/>
    <property type="match status" value="1"/>
</dbReference>
<evidence type="ECO:0000259" key="4">
    <source>
        <dbReference type="PROSITE" id="PS51864"/>
    </source>
</evidence>
<feature type="binding site" evidence="1">
    <location>
        <position position="608"/>
    </location>
    <ligand>
        <name>Zn(2+)</name>
        <dbReference type="ChEBI" id="CHEBI:29105"/>
        <note>catalytic</note>
    </ligand>
</feature>
<dbReference type="PROSITE" id="PS51864">
    <property type="entry name" value="ASTACIN"/>
    <property type="match status" value="2"/>
</dbReference>
<reference evidence="5 6" key="1">
    <citation type="journal article" date="2011" name="Cell">
        <title>The monarch butterfly genome yields insights into long-distance migration.</title>
        <authorList>
            <person name="Zhan S."/>
            <person name="Merlin C."/>
            <person name="Boore J.L."/>
            <person name="Reppert S.M."/>
        </authorList>
    </citation>
    <scope>NUCLEOTIDE SEQUENCE [LARGE SCALE GENOMIC DNA]</scope>
    <source>
        <strain evidence="5">F-2</strain>
    </source>
</reference>
<dbReference type="InterPro" id="IPR001506">
    <property type="entry name" value="Peptidase_M12A"/>
</dbReference>
<feature type="binding site" evidence="1">
    <location>
        <position position="272"/>
    </location>
    <ligand>
        <name>Zn(2+)</name>
        <dbReference type="ChEBI" id="CHEBI:29105"/>
        <note>catalytic</note>
    </ligand>
</feature>
<accession>A0A212FMD9</accession>
<dbReference type="GO" id="GO:0004222">
    <property type="term" value="F:metalloendopeptidase activity"/>
    <property type="evidence" value="ECO:0007669"/>
    <property type="project" value="UniProtKB-UniRule"/>
</dbReference>
<feature type="binding site" evidence="1">
    <location>
        <position position="614"/>
    </location>
    <ligand>
        <name>Zn(2+)</name>
        <dbReference type="ChEBI" id="CHEBI:29105"/>
        <note>catalytic</note>
    </ligand>
</feature>
<evidence type="ECO:0000256" key="1">
    <source>
        <dbReference type="PROSITE-ProRule" id="PRU01211"/>
    </source>
</evidence>
<keyword evidence="1 2" id="KW-0645">Protease</keyword>
<comment type="caution">
    <text evidence="1">Lacks conserved residue(s) required for the propagation of feature annotation.</text>
</comment>
<dbReference type="SUPFAM" id="SSF55486">
    <property type="entry name" value="Metalloproteases ('zincins'), catalytic domain"/>
    <property type="match status" value="2"/>
</dbReference>
<proteinExistence type="predicted"/>
<feature type="compositionally biased region" description="Polar residues" evidence="3">
    <location>
        <begin position="480"/>
        <end position="492"/>
    </location>
</feature>
<dbReference type="GO" id="GO:0006508">
    <property type="term" value="P:proteolysis"/>
    <property type="evidence" value="ECO:0007669"/>
    <property type="project" value="UniProtKB-KW"/>
</dbReference>
<keyword evidence="6" id="KW-1185">Reference proteome</keyword>
<dbReference type="eggNOG" id="KOG3714">
    <property type="taxonomic scope" value="Eukaryota"/>
</dbReference>
<feature type="binding site" evidence="1">
    <location>
        <position position="604"/>
    </location>
    <ligand>
        <name>Zn(2+)</name>
        <dbReference type="ChEBI" id="CHEBI:29105"/>
        <note>catalytic</note>
    </ligand>
</feature>
<dbReference type="Proteomes" id="UP000007151">
    <property type="component" value="Unassembled WGS sequence"/>
</dbReference>
<feature type="domain" description="Peptidase M12A" evidence="4">
    <location>
        <begin position="164"/>
        <end position="369"/>
    </location>
</feature>
<dbReference type="InParanoid" id="A0A212FMD9"/>
<dbReference type="InterPro" id="IPR034035">
    <property type="entry name" value="Astacin-like_dom"/>
</dbReference>
<dbReference type="GO" id="GO:0008270">
    <property type="term" value="F:zinc ion binding"/>
    <property type="evidence" value="ECO:0007669"/>
    <property type="project" value="UniProtKB-UniRule"/>
</dbReference>
<keyword evidence="1 2" id="KW-0378">Hydrolase</keyword>
<feature type="binding site" evidence="1">
    <location>
        <position position="278"/>
    </location>
    <ligand>
        <name>Zn(2+)</name>
        <dbReference type="ChEBI" id="CHEBI:29105"/>
        <note>catalytic</note>
    </ligand>
</feature>
<dbReference type="EC" id="3.4.24.-" evidence="2"/>
<evidence type="ECO:0000256" key="2">
    <source>
        <dbReference type="RuleBase" id="RU361183"/>
    </source>
</evidence>
<dbReference type="PANTHER" id="PTHR10127:SF850">
    <property type="entry name" value="METALLOENDOPEPTIDASE"/>
    <property type="match status" value="1"/>
</dbReference>
<comment type="caution">
    <text evidence="5">The sequence shown here is derived from an EMBL/GenBank/DDBJ whole genome shotgun (WGS) entry which is preliminary data.</text>
</comment>
<dbReference type="InterPro" id="IPR024079">
    <property type="entry name" value="MetalloPept_cat_dom_sf"/>
</dbReference>
<evidence type="ECO:0000313" key="5">
    <source>
        <dbReference type="EMBL" id="OWR54903.1"/>
    </source>
</evidence>
<feature type="active site" evidence="1">
    <location>
        <position position="269"/>
    </location>
</feature>
<protein>
    <recommendedName>
        <fullName evidence="2">Metalloendopeptidase</fullName>
        <ecNumber evidence="2">3.4.24.-</ecNumber>
    </recommendedName>
</protein>
<gene>
    <name evidence="5" type="ORF">KGM_207006</name>
</gene>
<name>A0A212FMD9_DANPL</name>
<dbReference type="KEGG" id="dpl:KGM_207006"/>
<sequence length="716" mass="83427">MESQRKMMCAWIALVFCTNCFYLAESLIPMLTVRYVDQKLIDRKRQDTLEICRLFNQEIKYLEAVNATNYTLNNSSNNRAKREVRADVDNPLLKDEDIERVESIVDKIYDDMQQNGSPVTYRRRFLNEEDKKKIQSRRFNFAPAELLGPKEDKDDHKILNDDEVKIPWIKKWKHGIVPFFIDPNTYDSILAETILKAFEYIEKVTCIRLQRLRERPTDVQSLQNVEWLYISNPLGLKQCVHSNERKPNSGVQMVVFGYDCLSQGEISHEIMHVLGFSHEHTRSDRDKHIDILWDNIKPGYKKYFEIRKDDPLLVLPYDYKSVLHYPSRAFSKNGQQTVKAQAAVKIGQREALSALDVEKIGMIYGAECVDRNKDYLTKTCPSAMSTNLNSVVATQDEIDKYFENRIWPYALVNYKIRNNLEFTAEEKDNIKAVLKHIEKETCIEFRDITQSDESLDKDDDNNVDHVPINETEDRNKKNESVTVQNNEKSTVLTEDEETTTNSEHKMTHVTEDTPSHLPGLRHKSDGIVKQAHKKTPSEITKETVKRHGKKMSNRKPSRRHSDNMLIFQRSSQPGCPCPPSGRPNGKTVLNLNADCFNSVNDLLHVFVHVLGLDHQHNMYDRDSYLHILWNDLTPEVKKDMKEKLPPAASVGFPYDYQSVMHYPWLQIKNGSTNIMYPVWNDGWAMGHWQGLSLTDVNKINFLYKYECRKRREEAQK</sequence>
<keyword evidence="1 2" id="KW-0482">Metalloprotease</keyword>
<feature type="compositionally biased region" description="Basic residues" evidence="3">
    <location>
        <begin position="546"/>
        <end position="558"/>
    </location>
</feature>
<feature type="compositionally biased region" description="Basic and acidic residues" evidence="3">
    <location>
        <begin position="535"/>
        <end position="545"/>
    </location>
</feature>
<evidence type="ECO:0000256" key="3">
    <source>
        <dbReference type="SAM" id="MobiDB-lite"/>
    </source>
</evidence>
<comment type="cofactor">
    <cofactor evidence="1 2">
        <name>Zn(2+)</name>
        <dbReference type="ChEBI" id="CHEBI:29105"/>
    </cofactor>
    <text evidence="1 2">Binds 1 zinc ion per subunit.</text>
</comment>
<evidence type="ECO:0000313" key="6">
    <source>
        <dbReference type="Proteomes" id="UP000007151"/>
    </source>
</evidence>
<feature type="compositionally biased region" description="Basic and acidic residues" evidence="3">
    <location>
        <begin position="502"/>
        <end position="514"/>
    </location>
</feature>
<dbReference type="SMART" id="SM00235">
    <property type="entry name" value="ZnMc"/>
    <property type="match status" value="2"/>
</dbReference>
<feature type="domain" description="Peptidase M12A" evidence="4">
    <location>
        <begin position="581"/>
        <end position="708"/>
    </location>
</feature>
<dbReference type="Pfam" id="PF01400">
    <property type="entry name" value="Astacin"/>
    <property type="match status" value="2"/>
</dbReference>
<dbReference type="AlphaFoldDB" id="A0A212FMD9"/>
<dbReference type="InterPro" id="IPR006026">
    <property type="entry name" value="Peptidase_Metallo"/>
</dbReference>
<dbReference type="CDD" id="cd04280">
    <property type="entry name" value="ZnMc_astacin_like"/>
    <property type="match status" value="1"/>
</dbReference>
<feature type="region of interest" description="Disordered" evidence="3">
    <location>
        <begin position="453"/>
        <end position="559"/>
    </location>
</feature>
<feature type="binding site" evidence="1">
    <location>
        <position position="268"/>
    </location>
    <ligand>
        <name>Zn(2+)</name>
        <dbReference type="ChEBI" id="CHEBI:29105"/>
        <note>catalytic</note>
    </ligand>
</feature>
<keyword evidence="1 2" id="KW-0862">Zinc</keyword>
<dbReference type="Gene3D" id="3.40.390.10">
    <property type="entry name" value="Collagenase (Catalytic Domain)"/>
    <property type="match status" value="3"/>
</dbReference>
<dbReference type="PRINTS" id="PR00480">
    <property type="entry name" value="ASTACIN"/>
</dbReference>
<keyword evidence="1 2" id="KW-0479">Metal-binding</keyword>
<dbReference type="EMBL" id="AGBW02007651">
    <property type="protein sequence ID" value="OWR54903.1"/>
    <property type="molecule type" value="Genomic_DNA"/>
</dbReference>